<dbReference type="Gene3D" id="1.20.1250.20">
    <property type="entry name" value="MFS general substrate transporter like domains"/>
    <property type="match status" value="1"/>
</dbReference>
<dbReference type="Gene3D" id="1.20.1720.10">
    <property type="entry name" value="Multidrug resistance protein D"/>
    <property type="match status" value="1"/>
</dbReference>
<protein>
    <submittedName>
        <fullName evidence="9">MFS transporter</fullName>
    </submittedName>
</protein>
<feature type="transmembrane region" description="Helical" evidence="7">
    <location>
        <begin position="133"/>
        <end position="155"/>
    </location>
</feature>
<evidence type="ECO:0000256" key="3">
    <source>
        <dbReference type="ARBA" id="ARBA00022475"/>
    </source>
</evidence>
<accession>A0ABP6QMB4</accession>
<feature type="transmembrane region" description="Helical" evidence="7">
    <location>
        <begin position="217"/>
        <end position="233"/>
    </location>
</feature>
<keyword evidence="3" id="KW-1003">Cell membrane</keyword>
<dbReference type="Pfam" id="PF07690">
    <property type="entry name" value="MFS_1"/>
    <property type="match status" value="1"/>
</dbReference>
<feature type="transmembrane region" description="Helical" evidence="7">
    <location>
        <begin position="74"/>
        <end position="93"/>
    </location>
</feature>
<dbReference type="InterPro" id="IPR036259">
    <property type="entry name" value="MFS_trans_sf"/>
</dbReference>
<comment type="caution">
    <text evidence="9">The sequence shown here is derived from an EMBL/GenBank/DDBJ whole genome shotgun (WGS) entry which is preliminary data.</text>
</comment>
<dbReference type="SUPFAM" id="SSF103473">
    <property type="entry name" value="MFS general substrate transporter"/>
    <property type="match status" value="1"/>
</dbReference>
<evidence type="ECO:0000259" key="8">
    <source>
        <dbReference type="PROSITE" id="PS50850"/>
    </source>
</evidence>
<dbReference type="EMBL" id="BAAAUV010000049">
    <property type="protein sequence ID" value="GAA3242202.1"/>
    <property type="molecule type" value="Genomic_DNA"/>
</dbReference>
<dbReference type="PANTHER" id="PTHR42718">
    <property type="entry name" value="MAJOR FACILITATOR SUPERFAMILY MULTIDRUG TRANSPORTER MFSC"/>
    <property type="match status" value="1"/>
</dbReference>
<dbReference type="PROSITE" id="PS50850">
    <property type="entry name" value="MFS"/>
    <property type="match status" value="1"/>
</dbReference>
<evidence type="ECO:0000313" key="10">
    <source>
        <dbReference type="Proteomes" id="UP001501237"/>
    </source>
</evidence>
<feature type="transmembrane region" description="Helical" evidence="7">
    <location>
        <begin position="313"/>
        <end position="336"/>
    </location>
</feature>
<dbReference type="CDD" id="cd17321">
    <property type="entry name" value="MFS_MMR_MDR_like"/>
    <property type="match status" value="1"/>
</dbReference>
<dbReference type="PANTHER" id="PTHR42718:SF46">
    <property type="entry name" value="BLR6921 PROTEIN"/>
    <property type="match status" value="1"/>
</dbReference>
<name>A0ABP6QMB4_9ACTN</name>
<evidence type="ECO:0000256" key="6">
    <source>
        <dbReference type="ARBA" id="ARBA00023136"/>
    </source>
</evidence>
<feature type="domain" description="Major facilitator superfamily (MFS) profile" evidence="8">
    <location>
        <begin position="8"/>
        <end position="440"/>
    </location>
</feature>
<comment type="subcellular location">
    <subcellularLocation>
        <location evidence="1">Cell membrane</location>
        <topology evidence="1">Multi-pass membrane protein</topology>
    </subcellularLocation>
</comment>
<keyword evidence="2" id="KW-0813">Transport</keyword>
<feature type="transmembrane region" description="Helical" evidence="7">
    <location>
        <begin position="342"/>
        <end position="370"/>
    </location>
</feature>
<dbReference type="Proteomes" id="UP001501237">
    <property type="component" value="Unassembled WGS sequence"/>
</dbReference>
<evidence type="ECO:0000256" key="1">
    <source>
        <dbReference type="ARBA" id="ARBA00004651"/>
    </source>
</evidence>
<keyword evidence="4 7" id="KW-0812">Transmembrane</keyword>
<feature type="transmembrane region" description="Helical" evidence="7">
    <location>
        <begin position="194"/>
        <end position="211"/>
    </location>
</feature>
<evidence type="ECO:0000256" key="4">
    <source>
        <dbReference type="ARBA" id="ARBA00022692"/>
    </source>
</evidence>
<evidence type="ECO:0000256" key="2">
    <source>
        <dbReference type="ARBA" id="ARBA00022448"/>
    </source>
</evidence>
<proteinExistence type="predicted"/>
<keyword evidence="5 7" id="KW-1133">Transmembrane helix</keyword>
<feature type="transmembrane region" description="Helical" evidence="7">
    <location>
        <begin position="417"/>
        <end position="436"/>
    </location>
</feature>
<organism evidence="9 10">
    <name type="scientific">Actinocorallia longicatena</name>
    <dbReference type="NCBI Taxonomy" id="111803"/>
    <lineage>
        <taxon>Bacteria</taxon>
        <taxon>Bacillati</taxon>
        <taxon>Actinomycetota</taxon>
        <taxon>Actinomycetes</taxon>
        <taxon>Streptosporangiales</taxon>
        <taxon>Thermomonosporaceae</taxon>
        <taxon>Actinocorallia</taxon>
    </lineage>
</organism>
<feature type="transmembrane region" description="Helical" evidence="7">
    <location>
        <begin position="161"/>
        <end position="182"/>
    </location>
</feature>
<feature type="transmembrane region" description="Helical" evidence="7">
    <location>
        <begin position="44"/>
        <end position="62"/>
    </location>
</feature>
<dbReference type="InterPro" id="IPR020846">
    <property type="entry name" value="MFS_dom"/>
</dbReference>
<feature type="transmembrane region" description="Helical" evidence="7">
    <location>
        <begin position="254"/>
        <end position="277"/>
    </location>
</feature>
<evidence type="ECO:0000256" key="5">
    <source>
        <dbReference type="ARBA" id="ARBA00022989"/>
    </source>
</evidence>
<sequence length="454" mass="46055">MTSKQRTVLMLLLGVQFMLAIDFSILNVAMPVIGEGLGFGLDDLQWIATAFALPAAGLTLMFGRVADLVGRRRMLMAGMVLLAIGSLVGGLAVDPGMLLAGRVLQGLATAIATPAALSLLTTSFEEGPLRDRALGLNGALLSGGFTVGALFGGVLTDALNWRWAFLVNLPIAVVVIVLAPIHLTESRSSAHARLDVPGALTVSGGLLALIYGITVERWMILVGLVLLVAFALIERSAAEPLASPKVLARPTVRWGNVAGFLVFALESALVFLMTLYLQKVLGFSAMATGLAFGVIGGGAFLGGLLAPRIIGRIGLTATLAGGLAVQGAFALALVTVGENRTAGLALTLVLGTLGAFGHVAGIVAFFGTVTSGLPDGEQGLATGLATMTQQVALTSGIPILSAVATAGSTVLSGVRTAILADGLATLAGAVLVAVVLRTRRGADAAVAAPEPART</sequence>
<evidence type="ECO:0000313" key="9">
    <source>
        <dbReference type="EMBL" id="GAA3242202.1"/>
    </source>
</evidence>
<evidence type="ECO:0000256" key="7">
    <source>
        <dbReference type="SAM" id="Phobius"/>
    </source>
</evidence>
<keyword evidence="6 7" id="KW-0472">Membrane</keyword>
<dbReference type="PRINTS" id="PR01036">
    <property type="entry name" value="TCRTETB"/>
</dbReference>
<dbReference type="InterPro" id="IPR011701">
    <property type="entry name" value="MFS"/>
</dbReference>
<reference evidence="10" key="1">
    <citation type="journal article" date="2019" name="Int. J. Syst. Evol. Microbiol.">
        <title>The Global Catalogue of Microorganisms (GCM) 10K type strain sequencing project: providing services to taxonomists for standard genome sequencing and annotation.</title>
        <authorList>
            <consortium name="The Broad Institute Genomics Platform"/>
            <consortium name="The Broad Institute Genome Sequencing Center for Infectious Disease"/>
            <person name="Wu L."/>
            <person name="Ma J."/>
        </authorList>
    </citation>
    <scope>NUCLEOTIDE SEQUENCE [LARGE SCALE GENOMIC DNA]</scope>
    <source>
        <strain evidence="10">JCM 9377</strain>
    </source>
</reference>
<feature type="transmembrane region" description="Helical" evidence="7">
    <location>
        <begin position="283"/>
        <end position="306"/>
    </location>
</feature>
<gene>
    <name evidence="9" type="ORF">GCM10010468_79790</name>
</gene>
<dbReference type="RefSeq" id="WP_344839668.1">
    <property type="nucleotide sequence ID" value="NZ_BAAAUV010000049.1"/>
</dbReference>
<keyword evidence="10" id="KW-1185">Reference proteome</keyword>